<dbReference type="InterPro" id="IPR005182">
    <property type="entry name" value="YdbS-like_PH"/>
</dbReference>
<keyword evidence="1" id="KW-0472">Membrane</keyword>
<dbReference type="Pfam" id="PF03703">
    <property type="entry name" value="bPH_2"/>
    <property type="match status" value="3"/>
</dbReference>
<feature type="transmembrane region" description="Helical" evidence="1">
    <location>
        <begin position="192"/>
        <end position="211"/>
    </location>
</feature>
<feature type="transmembrane region" description="Helical" evidence="1">
    <location>
        <begin position="41"/>
        <end position="60"/>
    </location>
</feature>
<proteinExistence type="predicted"/>
<organism evidence="3 4">
    <name type="scientific">Lacticaseibacillus mingshuiensis</name>
    <dbReference type="NCBI Taxonomy" id="2799574"/>
    <lineage>
        <taxon>Bacteria</taxon>
        <taxon>Bacillati</taxon>
        <taxon>Bacillota</taxon>
        <taxon>Bacilli</taxon>
        <taxon>Lactobacillales</taxon>
        <taxon>Lactobacillaceae</taxon>
        <taxon>Lacticaseibacillus</taxon>
    </lineage>
</organism>
<dbReference type="Proteomes" id="UP001597196">
    <property type="component" value="Unassembled WGS sequence"/>
</dbReference>
<feature type="domain" description="YdbS-like PH" evidence="2">
    <location>
        <begin position="434"/>
        <end position="494"/>
    </location>
</feature>
<keyword evidence="1" id="KW-1133">Transmembrane helix</keyword>
<evidence type="ECO:0000313" key="4">
    <source>
        <dbReference type="Proteomes" id="UP001597196"/>
    </source>
</evidence>
<evidence type="ECO:0000256" key="1">
    <source>
        <dbReference type="SAM" id="Phobius"/>
    </source>
</evidence>
<gene>
    <name evidence="3" type="ORF">ACFQ4P_03740</name>
</gene>
<dbReference type="PIRSF" id="PIRSF026631">
    <property type="entry name" value="UCP026631"/>
    <property type="match status" value="1"/>
</dbReference>
<reference evidence="4" key="1">
    <citation type="journal article" date="2019" name="Int. J. Syst. Evol. Microbiol.">
        <title>The Global Catalogue of Microorganisms (GCM) 10K type strain sequencing project: providing services to taxonomists for standard genome sequencing and annotation.</title>
        <authorList>
            <consortium name="The Broad Institute Genomics Platform"/>
            <consortium name="The Broad Institute Genome Sequencing Center for Infectious Disease"/>
            <person name="Wu L."/>
            <person name="Ma J."/>
        </authorList>
    </citation>
    <scope>NUCLEOTIDE SEQUENCE [LARGE SCALE GENOMIC DNA]</scope>
    <source>
        <strain evidence="4">CCM 8980</strain>
    </source>
</reference>
<accession>A0ABW4CII7</accession>
<keyword evidence="4" id="KW-1185">Reference proteome</keyword>
<keyword evidence="1" id="KW-0812">Transmembrane</keyword>
<feature type="domain" description="YdbS-like PH" evidence="2">
    <location>
        <begin position="258"/>
        <end position="316"/>
    </location>
</feature>
<feature type="domain" description="YdbS-like PH" evidence="2">
    <location>
        <begin position="62"/>
        <end position="134"/>
    </location>
</feature>
<sequence>MKGKHLAPLALVGMGVKELRSAFWAVVAVLALASKLDWWTIWLGLIVVAIIVITVIAVAVRYWRFTYLVGDDGLTINSGLFEQKTQHIPYSRIQTVQRQQWFFMRPFRLESLTIETASHKDEEAEASLLAVPVAVGDQIEALRTGKQPTTAPAKDPEAAHTAELAEALQAITHPEDVAADPTYQINAHDLNLYALSSVGFVPIIVFLLALWQRLPDDAMTDAANALAHLAFLVVVALVIGALLLGLMVTYLSILQKFYHFTLTRSAQQLTTARGYFKRNTVSVRSAHVQAVRIKQSILRQWLHLATVQVLIASNAGQDEDDDELVLMPVLRDDAALTTMQPYIDWLPEEVPDVRRVPAGNRWLFIRNAVLIWAGILLAGGLAVGIFARTWLAPYLVLAAVILLFGFFQGRYVSRSAGVAIVSPDLLMLETGHYFTRERFLVRRANVQAVELAQSIWMKKPGRAHLTVNVRKGNSNEAIEVRYLDLKTASAVRDWFTREK</sequence>
<evidence type="ECO:0000259" key="2">
    <source>
        <dbReference type="Pfam" id="PF03703"/>
    </source>
</evidence>
<comment type="caution">
    <text evidence="3">The sequence shown here is derived from an EMBL/GenBank/DDBJ whole genome shotgun (WGS) entry which is preliminary data.</text>
</comment>
<dbReference type="InterPro" id="IPR014529">
    <property type="entry name" value="UCP026631"/>
</dbReference>
<evidence type="ECO:0000313" key="3">
    <source>
        <dbReference type="EMBL" id="MFD1429361.1"/>
    </source>
</evidence>
<dbReference type="PANTHER" id="PTHR34473">
    <property type="entry name" value="UPF0699 TRANSMEMBRANE PROTEIN YDBS"/>
    <property type="match status" value="1"/>
</dbReference>
<dbReference type="EMBL" id="JBHTOC010000004">
    <property type="protein sequence ID" value="MFD1429361.1"/>
    <property type="molecule type" value="Genomic_DNA"/>
</dbReference>
<feature type="transmembrane region" description="Helical" evidence="1">
    <location>
        <begin position="231"/>
        <end position="254"/>
    </location>
</feature>
<dbReference type="RefSeq" id="WP_203636975.1">
    <property type="nucleotide sequence ID" value="NZ_BOLS01000004.1"/>
</dbReference>
<name>A0ABW4CII7_9LACO</name>
<dbReference type="PANTHER" id="PTHR34473:SF2">
    <property type="entry name" value="UPF0699 TRANSMEMBRANE PROTEIN YDBT"/>
    <property type="match status" value="1"/>
</dbReference>
<feature type="transmembrane region" description="Helical" evidence="1">
    <location>
        <begin position="364"/>
        <end position="385"/>
    </location>
</feature>
<protein>
    <submittedName>
        <fullName evidence="3">PH domain-containing protein</fullName>
    </submittedName>
</protein>
<feature type="transmembrane region" description="Helical" evidence="1">
    <location>
        <begin position="391"/>
        <end position="407"/>
    </location>
</feature>